<keyword evidence="2" id="KW-1185">Reference proteome</keyword>
<evidence type="ECO:0000313" key="1">
    <source>
        <dbReference type="EMBL" id="KAF5899227.1"/>
    </source>
</evidence>
<keyword evidence="1" id="KW-0695">RNA-directed DNA polymerase</keyword>
<reference evidence="1" key="1">
    <citation type="submission" date="2020-07" db="EMBL/GenBank/DDBJ databases">
        <title>Clarias magur genome sequencing, assembly and annotation.</title>
        <authorList>
            <person name="Kushwaha B."/>
            <person name="Kumar R."/>
            <person name="Das P."/>
            <person name="Joshi C.G."/>
            <person name="Kumar D."/>
            <person name="Nagpure N.S."/>
            <person name="Pandey M."/>
            <person name="Agarwal S."/>
            <person name="Srivastava S."/>
            <person name="Singh M."/>
            <person name="Sahoo L."/>
            <person name="Jayasankar P."/>
            <person name="Meher P.K."/>
            <person name="Koringa P.G."/>
            <person name="Iquebal M.A."/>
            <person name="Das S.P."/>
            <person name="Bit A."/>
            <person name="Patnaik S."/>
            <person name="Patel N."/>
            <person name="Shah T.M."/>
            <person name="Hinsu A."/>
            <person name="Jena J.K."/>
        </authorList>
    </citation>
    <scope>NUCLEOTIDE SEQUENCE</scope>
    <source>
        <strain evidence="1">CIFAMagur01</strain>
        <tissue evidence="1">Testis</tissue>
    </source>
</reference>
<organism evidence="1 2">
    <name type="scientific">Clarias magur</name>
    <name type="common">Asian catfish</name>
    <name type="synonym">Macropteronotus magur</name>
    <dbReference type="NCBI Taxonomy" id="1594786"/>
    <lineage>
        <taxon>Eukaryota</taxon>
        <taxon>Metazoa</taxon>
        <taxon>Chordata</taxon>
        <taxon>Craniata</taxon>
        <taxon>Vertebrata</taxon>
        <taxon>Euteleostomi</taxon>
        <taxon>Actinopterygii</taxon>
        <taxon>Neopterygii</taxon>
        <taxon>Teleostei</taxon>
        <taxon>Ostariophysi</taxon>
        <taxon>Siluriformes</taxon>
        <taxon>Clariidae</taxon>
        <taxon>Clarias</taxon>
    </lineage>
</organism>
<dbReference type="Proteomes" id="UP000727407">
    <property type="component" value="Unassembled WGS sequence"/>
</dbReference>
<evidence type="ECO:0000313" key="2">
    <source>
        <dbReference type="Proteomes" id="UP000727407"/>
    </source>
</evidence>
<dbReference type="OrthoDB" id="411173at2759"/>
<comment type="caution">
    <text evidence="1">The sequence shown here is derived from an EMBL/GenBank/DDBJ whole genome shotgun (WGS) entry which is preliminary data.</text>
</comment>
<protein>
    <submittedName>
        <fullName evidence="1">RNA-directed DNA polymerase from mobile element jockey</fullName>
    </submittedName>
</protein>
<keyword evidence="1" id="KW-0548">Nucleotidyltransferase</keyword>
<name>A0A8J4UMS7_CLAMG</name>
<dbReference type="GO" id="GO:0003964">
    <property type="term" value="F:RNA-directed DNA polymerase activity"/>
    <property type="evidence" value="ECO:0007669"/>
    <property type="project" value="UniProtKB-KW"/>
</dbReference>
<accession>A0A8J4UMS7</accession>
<proteinExistence type="predicted"/>
<dbReference type="AlphaFoldDB" id="A0A8J4UMS7"/>
<sequence>MALTFLVTKAMERVVKNHINKTGLLMDRLQFAYRIGRGVDDKVLLSLLSGPIKYHGSELQEIVE</sequence>
<keyword evidence="1" id="KW-0808">Transferase</keyword>
<gene>
    <name evidence="1" type="ORF">DAT39_011074</name>
</gene>
<dbReference type="EMBL" id="QNUK01000174">
    <property type="protein sequence ID" value="KAF5899227.1"/>
    <property type="molecule type" value="Genomic_DNA"/>
</dbReference>